<dbReference type="Gene3D" id="3.40.50.720">
    <property type="entry name" value="NAD(P)-binding Rossmann-like Domain"/>
    <property type="match status" value="1"/>
</dbReference>
<dbReference type="EMBL" id="CP107006">
    <property type="protein sequence ID" value="UYQ93433.1"/>
    <property type="molecule type" value="Genomic_DNA"/>
</dbReference>
<dbReference type="NCBIfam" id="NF006159">
    <property type="entry name" value="PRK08303.1"/>
    <property type="match status" value="1"/>
</dbReference>
<accession>A0ABY6J1J8</accession>
<dbReference type="Proteomes" id="UP001162741">
    <property type="component" value="Chromosome"/>
</dbReference>
<name>A0ABY6J1J8_9BACT</name>
<sequence length="323" mass="36058">MKKLTGKIAVVAGATRGAGRGIACMLGEAGATVYCTGRSSRKNPPTPERPETIEETAEMVTAYGGIGIPVQVDHSDEEQVQQLFELIRTQHGKIDILVNDIWGGDVLIEFGKPFWELKLENGFAAIQNAIFTHLITSRYAVPLMLENKGSIIFEITDGDGFFYRGNLIYDFIKTSIIRVAFGMAQELRPHGVTALSVTPGFLRSEAMLELFGVTEDNWQDGAKKDKNFISSETPYYVGRGVAALASDPDVFCKTGRVFSSWVLAREYGLVDIDGRQPLWDEHVEKEAKAYRYKKLDDAFYDYWKFEGGNKVLGLEWTDEEQKA</sequence>
<gene>
    <name evidence="1" type="ORF">MKQ68_25540</name>
</gene>
<dbReference type="RefSeq" id="WP_244841072.1">
    <property type="nucleotide sequence ID" value="NZ_CP107006.1"/>
</dbReference>
<dbReference type="SUPFAM" id="SSF51735">
    <property type="entry name" value="NAD(P)-binding Rossmann-fold domains"/>
    <property type="match status" value="1"/>
</dbReference>
<dbReference type="PANTHER" id="PTHR44147:SF2">
    <property type="entry name" value="DEHYDROGENASE_REDUCTASE SDR FAMILY MEMBER 1"/>
    <property type="match status" value="1"/>
</dbReference>
<protein>
    <submittedName>
        <fullName evidence="1">SDR family oxidoreductase</fullName>
    </submittedName>
</protein>
<dbReference type="InterPro" id="IPR002347">
    <property type="entry name" value="SDR_fam"/>
</dbReference>
<dbReference type="Pfam" id="PF13561">
    <property type="entry name" value="adh_short_C2"/>
    <property type="match status" value="1"/>
</dbReference>
<dbReference type="PANTHER" id="PTHR44147">
    <property type="entry name" value="DEHYDROGENASE/REDUCTASE SDR FAMILY MEMBER 1"/>
    <property type="match status" value="1"/>
</dbReference>
<organism evidence="1 2">
    <name type="scientific">Chitinophaga horti</name>
    <dbReference type="NCBI Taxonomy" id="2920382"/>
    <lineage>
        <taxon>Bacteria</taxon>
        <taxon>Pseudomonadati</taxon>
        <taxon>Bacteroidota</taxon>
        <taxon>Chitinophagia</taxon>
        <taxon>Chitinophagales</taxon>
        <taxon>Chitinophagaceae</taxon>
        <taxon>Chitinophaga</taxon>
    </lineage>
</organism>
<reference evidence="1" key="1">
    <citation type="submission" date="2022-10" db="EMBL/GenBank/DDBJ databases">
        <title>Chitinophaga sp. nov., isolated from soil.</title>
        <authorList>
            <person name="Jeon C.O."/>
        </authorList>
    </citation>
    <scope>NUCLEOTIDE SEQUENCE</scope>
    <source>
        <strain evidence="1">R8</strain>
    </source>
</reference>
<keyword evidence="2" id="KW-1185">Reference proteome</keyword>
<dbReference type="PRINTS" id="PR00081">
    <property type="entry name" value="GDHRDH"/>
</dbReference>
<dbReference type="InterPro" id="IPR036291">
    <property type="entry name" value="NAD(P)-bd_dom_sf"/>
</dbReference>
<evidence type="ECO:0000313" key="2">
    <source>
        <dbReference type="Proteomes" id="UP001162741"/>
    </source>
</evidence>
<proteinExistence type="predicted"/>
<evidence type="ECO:0000313" key="1">
    <source>
        <dbReference type="EMBL" id="UYQ93433.1"/>
    </source>
</evidence>